<comment type="caution">
    <text evidence="1">The sequence shown here is derived from an EMBL/GenBank/DDBJ whole genome shotgun (WGS) entry which is preliminary data.</text>
</comment>
<protein>
    <submittedName>
        <fullName evidence="1">Uncharacterized protein</fullName>
    </submittedName>
</protein>
<sequence>MDGINRTNERELSRILRRQISQSSYRSAIRAAGIYKIDDTIPESLLDQLKRLDEAEAVRRS</sequence>
<evidence type="ECO:0000313" key="1">
    <source>
        <dbReference type="EMBL" id="PSH60085.1"/>
    </source>
</evidence>
<gene>
    <name evidence="1" type="ORF">CU100_05070</name>
</gene>
<dbReference type="EMBL" id="PGGN01000001">
    <property type="protein sequence ID" value="PSH60085.1"/>
    <property type="molecule type" value="Genomic_DNA"/>
</dbReference>
<proteinExistence type="predicted"/>
<organism evidence="1 2">
    <name type="scientific">Phyllobacterium endophyticum</name>
    <dbReference type="NCBI Taxonomy" id="1149773"/>
    <lineage>
        <taxon>Bacteria</taxon>
        <taxon>Pseudomonadati</taxon>
        <taxon>Pseudomonadota</taxon>
        <taxon>Alphaproteobacteria</taxon>
        <taxon>Hyphomicrobiales</taxon>
        <taxon>Phyllobacteriaceae</taxon>
        <taxon>Phyllobacterium</taxon>
    </lineage>
</organism>
<evidence type="ECO:0000313" key="2">
    <source>
        <dbReference type="Proteomes" id="UP000241158"/>
    </source>
</evidence>
<reference evidence="2" key="1">
    <citation type="submission" date="2017-11" db="EMBL/GenBank/DDBJ databases">
        <authorList>
            <person name="Kuznetsova I."/>
            <person name="Sazanova A."/>
            <person name="Chirak E."/>
            <person name="Safronova V."/>
            <person name="Willems A."/>
        </authorList>
    </citation>
    <scope>NUCLEOTIDE SEQUENCE [LARGE SCALE GENOMIC DNA]</scope>
    <source>
        <strain evidence="2">PEPV15</strain>
    </source>
</reference>
<dbReference type="Proteomes" id="UP000241158">
    <property type="component" value="Unassembled WGS sequence"/>
</dbReference>
<keyword evidence="2" id="KW-1185">Reference proteome</keyword>
<dbReference type="AlphaFoldDB" id="A0A2P7B0U7"/>
<name>A0A2P7B0U7_9HYPH</name>
<accession>A0A2P7B0U7</accession>